<dbReference type="PANTHER" id="PTHR42928:SF5">
    <property type="entry name" value="BLR1237 PROTEIN"/>
    <property type="match status" value="1"/>
</dbReference>
<dbReference type="AlphaFoldDB" id="A0A3A9JF46"/>
<dbReference type="EMBL" id="RFLX01000025">
    <property type="protein sequence ID" value="RMI17577.1"/>
    <property type="molecule type" value="Genomic_DNA"/>
</dbReference>
<dbReference type="SUPFAM" id="SSF53850">
    <property type="entry name" value="Periplasmic binding protein-like II"/>
    <property type="match status" value="1"/>
</dbReference>
<dbReference type="CDD" id="cd13578">
    <property type="entry name" value="PBP2_Bug27"/>
    <property type="match status" value="1"/>
</dbReference>
<dbReference type="EMBL" id="RAQU01000021">
    <property type="protein sequence ID" value="RKK05192.1"/>
    <property type="molecule type" value="Genomic_DNA"/>
</dbReference>
<dbReference type="PIRSF" id="PIRSF017082">
    <property type="entry name" value="YflP"/>
    <property type="match status" value="1"/>
</dbReference>
<dbReference type="InterPro" id="IPR005064">
    <property type="entry name" value="BUG"/>
</dbReference>
<sequence>MVYIGGGGNLNMPEQLPRRLVLASGLSLPALWPARRASAQGGKPIRLIVPYPPGGITDLVARRVADAMGQRQGRPVVVDNRPGAGGNLAAEIAARAAPDGDTLYVGFAGTHAMNVSLYPRLNYDPVRDFTPLGLLIESPLALTVHPSVPANSLAELTAYAKAHPEALAFGSSGNGGASHRALELYKADAGVEILHVPYRGAAASNTDLLSGKIQGMFDTLITAMPNIQSRGVRALAVTGRQRAALLPDVPTMAEAGLDGYLFVTWLGLLAPAGLPPAQQERLNADLRAVMTDPAMAEWCARNGLEPRPSSPEEFASYMAAETDRFARFVRQTGMRIE</sequence>
<dbReference type="Proteomes" id="UP000278036">
    <property type="component" value="Unassembled WGS sequence"/>
</dbReference>
<dbReference type="Pfam" id="PF03401">
    <property type="entry name" value="TctC"/>
    <property type="match status" value="1"/>
</dbReference>
<protein>
    <submittedName>
        <fullName evidence="2">Tripartite tricarboxylate transporter substrate binding protein</fullName>
    </submittedName>
</protein>
<dbReference type="Gene3D" id="3.40.190.10">
    <property type="entry name" value="Periplasmic binding protein-like II"/>
    <property type="match status" value="1"/>
</dbReference>
<gene>
    <name evidence="2" type="ORF">D6Z83_05450</name>
    <name evidence="3" type="ORF">EBE87_21875</name>
</gene>
<evidence type="ECO:0000313" key="5">
    <source>
        <dbReference type="Proteomes" id="UP000278036"/>
    </source>
</evidence>
<name>A0A3A9JF46_9PROT</name>
<dbReference type="Gene3D" id="3.40.190.150">
    <property type="entry name" value="Bordetella uptake gene, domain 1"/>
    <property type="match status" value="1"/>
</dbReference>
<dbReference type="InterPro" id="IPR042100">
    <property type="entry name" value="Bug_dom1"/>
</dbReference>
<evidence type="ECO:0000256" key="1">
    <source>
        <dbReference type="ARBA" id="ARBA00006987"/>
    </source>
</evidence>
<accession>A0A3A9JF46</accession>
<dbReference type="Proteomes" id="UP000274097">
    <property type="component" value="Unassembled WGS sequence"/>
</dbReference>
<dbReference type="PANTHER" id="PTHR42928">
    <property type="entry name" value="TRICARBOXYLATE-BINDING PROTEIN"/>
    <property type="match status" value="1"/>
</dbReference>
<reference evidence="2 5" key="1">
    <citation type="submission" date="2018-09" db="EMBL/GenBank/DDBJ databases">
        <title>Roseomonas sp. nov., isolated from feces of Tibetan antelopes in the Qinghai-Tibet plateau, China.</title>
        <authorList>
            <person name="Tian Z."/>
        </authorList>
    </citation>
    <scope>NUCLEOTIDE SEQUENCE [LARGE SCALE GENOMIC DNA]</scope>
    <source>
        <strain evidence="3 4">Z23</strain>
        <strain evidence="2 5">Z24</strain>
    </source>
</reference>
<evidence type="ECO:0000313" key="2">
    <source>
        <dbReference type="EMBL" id="RKK05192.1"/>
    </source>
</evidence>
<organism evidence="2 5">
    <name type="scientific">Teichococcus wenyumeiae</name>
    <dbReference type="NCBI Taxonomy" id="2478470"/>
    <lineage>
        <taxon>Bacteria</taxon>
        <taxon>Pseudomonadati</taxon>
        <taxon>Pseudomonadota</taxon>
        <taxon>Alphaproteobacteria</taxon>
        <taxon>Acetobacterales</taxon>
        <taxon>Roseomonadaceae</taxon>
        <taxon>Roseomonas</taxon>
    </lineage>
</organism>
<keyword evidence="4" id="KW-1185">Reference proteome</keyword>
<evidence type="ECO:0000313" key="4">
    <source>
        <dbReference type="Proteomes" id="UP000274097"/>
    </source>
</evidence>
<comment type="similarity">
    <text evidence="1">Belongs to the UPF0065 (bug) family.</text>
</comment>
<evidence type="ECO:0000313" key="3">
    <source>
        <dbReference type="EMBL" id="RMI17577.1"/>
    </source>
</evidence>
<dbReference type="InParanoid" id="A0A3A9JF46"/>
<comment type="caution">
    <text evidence="2">The sequence shown here is derived from an EMBL/GenBank/DDBJ whole genome shotgun (WGS) entry which is preliminary data.</text>
</comment>
<proteinExistence type="inferred from homology"/>